<organism evidence="2">
    <name type="scientific">Pseudomonas fluorescens</name>
    <dbReference type="NCBI Taxonomy" id="294"/>
    <lineage>
        <taxon>Bacteria</taxon>
        <taxon>Pseudomonadati</taxon>
        <taxon>Pseudomonadota</taxon>
        <taxon>Gammaproteobacteria</taxon>
        <taxon>Pseudomonadales</taxon>
        <taxon>Pseudomonadaceae</taxon>
        <taxon>Pseudomonas</taxon>
    </lineage>
</organism>
<feature type="transmembrane region" description="Helical" evidence="1">
    <location>
        <begin position="28"/>
        <end position="51"/>
    </location>
</feature>
<proteinExistence type="predicted"/>
<name>A0A5E6QXE7_PSEFL</name>
<gene>
    <name evidence="2" type="ORF">PS683_01252</name>
</gene>
<reference evidence="2" key="1">
    <citation type="submission" date="2019-09" db="EMBL/GenBank/DDBJ databases">
        <authorList>
            <person name="Chandra G."/>
            <person name="Truman W A."/>
        </authorList>
    </citation>
    <scope>NUCLEOTIDE SEQUENCE</scope>
    <source>
        <strain evidence="2">PS683</strain>
    </source>
</reference>
<keyword evidence="1" id="KW-0812">Transmembrane</keyword>
<keyword evidence="1" id="KW-1133">Transmembrane helix</keyword>
<dbReference type="AlphaFoldDB" id="A0A5E6QXE7"/>
<keyword evidence="1" id="KW-0472">Membrane</keyword>
<protein>
    <submittedName>
        <fullName evidence="2">Uncharacterized protein</fullName>
    </submittedName>
</protein>
<dbReference type="EMBL" id="LR700641">
    <property type="protein sequence ID" value="VVM12959.1"/>
    <property type="molecule type" value="Genomic_DNA"/>
</dbReference>
<sequence length="308" mass="34164">MAGLWEPVNGVYWSAAPLLPSLEWIGNLGGSSFFTTVFGALAGAFAGAWAAQRIAERSKLREEWQREIRSVNAGVVLTSATCNLAYALKKQHIKALKESYDAECKSMHEHKLAVAAGVPLGPFEFAPKLDSLHEISPPLDYLQDIVGRLSNSGRALAAVTAVADAIRNLNNALNKRNELLERMKDEKLPAGAEVHHFYFGIPYAVGRGNNEYGGYVQALASYTDDALFFSIKLHDDLYQHGKGIAEKYRKKFGGDVPSVSYIDWQKADSVGLLPKDEEYSDWLSGYEVLPKKELQWWQRKGKSVQVTK</sequence>
<accession>A0A5E6QXE7</accession>
<evidence type="ECO:0000313" key="2">
    <source>
        <dbReference type="EMBL" id="VVM12959.1"/>
    </source>
</evidence>
<evidence type="ECO:0000256" key="1">
    <source>
        <dbReference type="SAM" id="Phobius"/>
    </source>
</evidence>